<dbReference type="EMBL" id="JBHUDG010000005">
    <property type="protein sequence ID" value="MFD1629566.1"/>
    <property type="molecule type" value="Genomic_DNA"/>
</dbReference>
<proteinExistence type="predicted"/>
<name>A0ABW4I9X3_9SPHI</name>
<dbReference type="Gene3D" id="2.40.10.500">
    <property type="match status" value="1"/>
</dbReference>
<keyword evidence="1" id="KW-0732">Signal</keyword>
<reference evidence="3" key="1">
    <citation type="journal article" date="2019" name="Int. J. Syst. Evol. Microbiol.">
        <title>The Global Catalogue of Microorganisms (GCM) 10K type strain sequencing project: providing services to taxonomists for standard genome sequencing and annotation.</title>
        <authorList>
            <consortium name="The Broad Institute Genomics Platform"/>
            <consortium name="The Broad Institute Genome Sequencing Center for Infectious Disease"/>
            <person name="Wu L."/>
            <person name="Ma J."/>
        </authorList>
    </citation>
    <scope>NUCLEOTIDE SEQUENCE [LARGE SCALE GENOMIC DNA]</scope>
    <source>
        <strain evidence="3">CCUG 53762</strain>
    </source>
</reference>
<organism evidence="2 3">
    <name type="scientific">Pseudopedobacter beijingensis</name>
    <dbReference type="NCBI Taxonomy" id="1207056"/>
    <lineage>
        <taxon>Bacteria</taxon>
        <taxon>Pseudomonadati</taxon>
        <taxon>Bacteroidota</taxon>
        <taxon>Sphingobacteriia</taxon>
        <taxon>Sphingobacteriales</taxon>
        <taxon>Sphingobacteriaceae</taxon>
        <taxon>Pseudopedobacter</taxon>
    </lineage>
</organism>
<sequence length="740" mass="78822">MKKLLLKTLKNVGFVAILLLNNQFLKAQVTFESLFTGDFNTGSFVETVTGQILKGTTGTGAEYFRTKVNPLSVVRDENNNVAVAYNSVNRILRKDDGQNNITIIQLSSLSGGVRGIAIDKDSEFLYQGGSANNLGRVNMIIWKNDGTPVSAGYYSGKSVGTLTTDIKTIPFIRGGEQYFVDGAAMRTTYNFGGQVRGLAFDSKGNLYMANRDDHKIIKVSIVKKKVSGEVNVGNSIELEDASGLKAGDFVGGLNIQELSYIGDVSGNTITLVNNTGAARNVSDVVPDGTTLVFATGITNIAGNGTAGNILGSTAETSQLDFSTTLQTDHVQIGLAFDTEDNLYVADINNKRILKIETVIGDITASSPISVFAAKAPATDQVRGLAIGKNNNVYFTNTSNHTLYSTEDGTNIKVVAGSGARLTLGANNLYSLVQGSNVVQMNMSSSHASITDMLDNAGVGMYVRSSSDNKITGAKITAIDKDAKNITLNMVSARDVALGSGLNNSGTLLLVPDDGFVTTESNKGYLDGPGSLTILDRGTKEDLVVADVNGVFIRVLKGVSTLPVTLAGDFEAKLNSTGTVGLYWKTASEQDNSRFIIKRSTDGITYEEIEAIQSKGTTGASYHTTDTNPVSGVNYYQLSQTDINGTTKILGIKFVNVVVTTKSDVVVYPNPIKNNQFTIKTTSENNTINVILADLNSSKVFESLIPGNGSNTYTVQLPEKVAAGIYLLSVDGKYVQKLVIE</sequence>
<accession>A0ABW4I9X3</accession>
<feature type="signal peptide" evidence="1">
    <location>
        <begin position="1"/>
        <end position="27"/>
    </location>
</feature>
<dbReference type="Gene3D" id="2.120.10.30">
    <property type="entry name" value="TolB, C-terminal domain"/>
    <property type="match status" value="1"/>
</dbReference>
<dbReference type="RefSeq" id="WP_379661947.1">
    <property type="nucleotide sequence ID" value="NZ_JBHUDG010000005.1"/>
</dbReference>
<protein>
    <recommendedName>
        <fullName evidence="4">Por secretion system C-terminal sorting domain-containing protein</fullName>
    </recommendedName>
</protein>
<dbReference type="InterPro" id="IPR011042">
    <property type="entry name" value="6-blade_b-propeller_TolB-like"/>
</dbReference>
<keyword evidence="3" id="KW-1185">Reference proteome</keyword>
<gene>
    <name evidence="2" type="ORF">ACFSAH_06745</name>
</gene>
<evidence type="ECO:0000313" key="3">
    <source>
        <dbReference type="Proteomes" id="UP001597118"/>
    </source>
</evidence>
<dbReference type="SUPFAM" id="SSF63829">
    <property type="entry name" value="Calcium-dependent phosphotriesterase"/>
    <property type="match status" value="2"/>
</dbReference>
<dbReference type="Proteomes" id="UP001597118">
    <property type="component" value="Unassembled WGS sequence"/>
</dbReference>
<evidence type="ECO:0008006" key="4">
    <source>
        <dbReference type="Google" id="ProtNLM"/>
    </source>
</evidence>
<evidence type="ECO:0000256" key="1">
    <source>
        <dbReference type="SAM" id="SignalP"/>
    </source>
</evidence>
<evidence type="ECO:0000313" key="2">
    <source>
        <dbReference type="EMBL" id="MFD1629566.1"/>
    </source>
</evidence>
<feature type="chain" id="PRO_5045536696" description="Por secretion system C-terminal sorting domain-containing protein" evidence="1">
    <location>
        <begin position="28"/>
        <end position="740"/>
    </location>
</feature>
<comment type="caution">
    <text evidence="2">The sequence shown here is derived from an EMBL/GenBank/DDBJ whole genome shotgun (WGS) entry which is preliminary data.</text>
</comment>